<dbReference type="Proteomes" id="UP001501508">
    <property type="component" value="Unassembled WGS sequence"/>
</dbReference>
<dbReference type="PANTHER" id="PTHR30273">
    <property type="entry name" value="PERIPLASMIC SIGNAL SENSOR AND SIGMA FACTOR ACTIVATOR FECR-RELATED"/>
    <property type="match status" value="1"/>
</dbReference>
<dbReference type="PIRSF" id="PIRSF018266">
    <property type="entry name" value="FecR"/>
    <property type="match status" value="1"/>
</dbReference>
<feature type="transmembrane region" description="Helical" evidence="1">
    <location>
        <begin position="89"/>
        <end position="111"/>
    </location>
</feature>
<keyword evidence="1" id="KW-1133">Transmembrane helix</keyword>
<organism evidence="3 4">
    <name type="scientific">Ravibacter arvi</name>
    <dbReference type="NCBI Taxonomy" id="2051041"/>
    <lineage>
        <taxon>Bacteria</taxon>
        <taxon>Pseudomonadati</taxon>
        <taxon>Bacteroidota</taxon>
        <taxon>Cytophagia</taxon>
        <taxon>Cytophagales</taxon>
        <taxon>Spirosomataceae</taxon>
        <taxon>Ravibacter</taxon>
    </lineage>
</organism>
<proteinExistence type="predicted"/>
<keyword evidence="1" id="KW-0812">Transmembrane</keyword>
<evidence type="ECO:0000313" key="3">
    <source>
        <dbReference type="EMBL" id="GAA4439640.1"/>
    </source>
</evidence>
<dbReference type="InterPro" id="IPR012373">
    <property type="entry name" value="Ferrdict_sens_TM"/>
</dbReference>
<dbReference type="PANTHER" id="PTHR30273:SF2">
    <property type="entry name" value="PROTEIN FECR"/>
    <property type="match status" value="1"/>
</dbReference>
<feature type="domain" description="FecR protein" evidence="2">
    <location>
        <begin position="125"/>
        <end position="218"/>
    </location>
</feature>
<dbReference type="Gene3D" id="3.55.50.30">
    <property type="match status" value="1"/>
</dbReference>
<reference evidence="4" key="1">
    <citation type="journal article" date="2019" name="Int. J. Syst. Evol. Microbiol.">
        <title>The Global Catalogue of Microorganisms (GCM) 10K type strain sequencing project: providing services to taxonomists for standard genome sequencing and annotation.</title>
        <authorList>
            <consortium name="The Broad Institute Genomics Platform"/>
            <consortium name="The Broad Institute Genome Sequencing Center for Infectious Disease"/>
            <person name="Wu L."/>
            <person name="Ma J."/>
        </authorList>
    </citation>
    <scope>NUCLEOTIDE SEQUENCE [LARGE SCALE GENOMIC DNA]</scope>
    <source>
        <strain evidence="4">JCM 31920</strain>
    </source>
</reference>
<comment type="caution">
    <text evidence="3">The sequence shown here is derived from an EMBL/GenBank/DDBJ whole genome shotgun (WGS) entry which is preliminary data.</text>
</comment>
<keyword evidence="1" id="KW-0472">Membrane</keyword>
<dbReference type="EMBL" id="BAABEY010000021">
    <property type="protein sequence ID" value="GAA4439640.1"/>
    <property type="molecule type" value="Genomic_DNA"/>
</dbReference>
<accession>A0ABP8LXJ2</accession>
<dbReference type="Gene3D" id="2.60.120.1440">
    <property type="match status" value="1"/>
</dbReference>
<evidence type="ECO:0000313" key="4">
    <source>
        <dbReference type="Proteomes" id="UP001501508"/>
    </source>
</evidence>
<evidence type="ECO:0000259" key="2">
    <source>
        <dbReference type="Pfam" id="PF04773"/>
    </source>
</evidence>
<dbReference type="RefSeq" id="WP_345028865.1">
    <property type="nucleotide sequence ID" value="NZ_BAABEY010000021.1"/>
</dbReference>
<keyword evidence="4" id="KW-1185">Reference proteome</keyword>
<sequence>MKRDEVIRELFKKYLAGDCTPGEKSAIMAYFHSENNEEAVRELIREEFSKDIPIDTHTIKTVEEVYATFDWVQHPRNTRRPGIRLPFTLSSRVAAAWVGIFLSLAAVSYFYRLKKDTPGKTLTAVTVSGERKKVTLNDGTIVWLNAASRLTYPELFSGDRREVVLEGEGFFDVTRNPEKPFVIRSGTLKTTVLGTSFNIRAYREDKTMSVAVVTGKVKVASPETELYLKPDELAVFDKKQRSLDKKAESAASEVTGWKDGALRFRNTTFSEVTAVLQRSRGAGIAYEPRLENCPVIHADFDAGDSLESILNTLMIAVNGRVEKKTDGTYLLRSDVDCRL</sequence>
<evidence type="ECO:0000256" key="1">
    <source>
        <dbReference type="SAM" id="Phobius"/>
    </source>
</evidence>
<dbReference type="Pfam" id="PF04773">
    <property type="entry name" value="FecR"/>
    <property type="match status" value="1"/>
</dbReference>
<protein>
    <submittedName>
        <fullName evidence="3">FecR domain-containing protein</fullName>
    </submittedName>
</protein>
<name>A0ABP8LXJ2_9BACT</name>
<dbReference type="InterPro" id="IPR006860">
    <property type="entry name" value="FecR"/>
</dbReference>
<gene>
    <name evidence="3" type="ORF">GCM10023091_22170</name>
</gene>